<evidence type="ECO:0000313" key="4">
    <source>
        <dbReference type="EMBL" id="WQH03480.1"/>
    </source>
</evidence>
<keyword evidence="1" id="KW-0808">Transferase</keyword>
<organism evidence="4 5">
    <name type="scientific">Duganella zoogloeoides</name>
    <dbReference type="NCBI Taxonomy" id="75659"/>
    <lineage>
        <taxon>Bacteria</taxon>
        <taxon>Pseudomonadati</taxon>
        <taxon>Pseudomonadota</taxon>
        <taxon>Betaproteobacteria</taxon>
        <taxon>Burkholderiales</taxon>
        <taxon>Oxalobacteraceae</taxon>
        <taxon>Telluria group</taxon>
        <taxon>Duganella</taxon>
    </lineage>
</organism>
<name>A0ABZ0XUQ7_9BURK</name>
<protein>
    <submittedName>
        <fullName evidence="4">GNAT family N-acetyltransferase</fullName>
    </submittedName>
</protein>
<dbReference type="RefSeq" id="WP_019921616.1">
    <property type="nucleotide sequence ID" value="NZ_CP140152.1"/>
</dbReference>
<dbReference type="EMBL" id="CP140152">
    <property type="protein sequence ID" value="WQH03480.1"/>
    <property type="molecule type" value="Genomic_DNA"/>
</dbReference>
<dbReference type="InterPro" id="IPR050832">
    <property type="entry name" value="Bact_Acetyltransf"/>
</dbReference>
<dbReference type="InterPro" id="IPR000182">
    <property type="entry name" value="GNAT_dom"/>
</dbReference>
<keyword evidence="5" id="KW-1185">Reference proteome</keyword>
<sequence length="150" mass="16138">MLQIAFETPNQPEIIALIADLDAYQLTLYPPESVYALDLKSLMQPEVKFAVARDAAGALVGCAAVVLSNGYGEIKRMYVKPEARGLGAAKGLMAALEQATRIAGCDLMVLETGPAQPEAIALYARHGFSVCGPYGDYRDDPLSVFMRKVL</sequence>
<dbReference type="InterPro" id="IPR016181">
    <property type="entry name" value="Acyl_CoA_acyltransferase"/>
</dbReference>
<dbReference type="Pfam" id="PF00583">
    <property type="entry name" value="Acetyltransf_1"/>
    <property type="match status" value="1"/>
</dbReference>
<dbReference type="Proteomes" id="UP001326110">
    <property type="component" value="Chromosome"/>
</dbReference>
<dbReference type="PANTHER" id="PTHR43877">
    <property type="entry name" value="AMINOALKYLPHOSPHONATE N-ACETYLTRANSFERASE-RELATED-RELATED"/>
    <property type="match status" value="1"/>
</dbReference>
<accession>A0ABZ0XUQ7</accession>
<dbReference type="Gene3D" id="3.40.630.30">
    <property type="match status" value="1"/>
</dbReference>
<dbReference type="GeneID" id="43163374"/>
<gene>
    <name evidence="4" type="ORF">SR858_20870</name>
</gene>
<keyword evidence="2" id="KW-0012">Acyltransferase</keyword>
<evidence type="ECO:0000259" key="3">
    <source>
        <dbReference type="PROSITE" id="PS51186"/>
    </source>
</evidence>
<proteinExistence type="predicted"/>
<dbReference type="CDD" id="cd04301">
    <property type="entry name" value="NAT_SF"/>
    <property type="match status" value="1"/>
</dbReference>
<feature type="domain" description="N-acetyltransferase" evidence="3">
    <location>
        <begin position="4"/>
        <end position="150"/>
    </location>
</feature>
<dbReference type="PANTHER" id="PTHR43877:SF2">
    <property type="entry name" value="AMINOALKYLPHOSPHONATE N-ACETYLTRANSFERASE-RELATED"/>
    <property type="match status" value="1"/>
</dbReference>
<reference evidence="4 5" key="1">
    <citation type="submission" date="2023-11" db="EMBL/GenBank/DDBJ databases">
        <title>MicrobeMod: A computational toolkit for identifying prokaryotic methylation and restriction-modification with nanopore sequencing.</title>
        <authorList>
            <person name="Crits-Christoph A."/>
            <person name="Kang S.C."/>
            <person name="Lee H."/>
            <person name="Ostrov N."/>
        </authorList>
    </citation>
    <scope>NUCLEOTIDE SEQUENCE [LARGE SCALE GENOMIC DNA]</scope>
    <source>
        <strain evidence="4 5">ATCC 25935</strain>
    </source>
</reference>
<dbReference type="SUPFAM" id="SSF55729">
    <property type="entry name" value="Acyl-CoA N-acyltransferases (Nat)"/>
    <property type="match status" value="1"/>
</dbReference>
<evidence type="ECO:0000313" key="5">
    <source>
        <dbReference type="Proteomes" id="UP001326110"/>
    </source>
</evidence>
<evidence type="ECO:0000256" key="1">
    <source>
        <dbReference type="ARBA" id="ARBA00022679"/>
    </source>
</evidence>
<dbReference type="PROSITE" id="PS51186">
    <property type="entry name" value="GNAT"/>
    <property type="match status" value="1"/>
</dbReference>
<evidence type="ECO:0000256" key="2">
    <source>
        <dbReference type="ARBA" id="ARBA00023315"/>
    </source>
</evidence>